<accession>A0A1F4UCQ0</accession>
<feature type="transmembrane region" description="Helical" evidence="7">
    <location>
        <begin position="361"/>
        <end position="378"/>
    </location>
</feature>
<dbReference type="PANTHER" id="PTHR43266">
    <property type="entry name" value="MACROLIDE-EFFLUX PROTEIN"/>
    <property type="match status" value="1"/>
</dbReference>
<sequence>MFNLLKKRGVLFISLSNAVSQLGDRLTYMVIVTLIGIMSPGQMTAYSEFSITFTLPVILLSPFVGVIIDHSNKRQVILRCHLMQSILIFLTPAVVAFSNSSIPIWTVVVLFFSLDVFNNTARNSLVPDLVDYQQLVPANAIITTIARIATFAGMVGGGLFIKWVGWQLGFYIDATTHLIAGLLVLGIGARYLFEPVKKVDISLRKELKNALKLFINDLKELLILLRRDRMVIFVMISVMMLPFVAAIAHTVLVFMIQQTFGLGTAGVGLLGGIIGLGMLLGGIVMGLFGKKFSRGSIILFSIAVLTILFITGPIFLSTAFLYAMSLISGMLFSFIGISQDTILQEDVAKAIRGRIFATKEFFVNITFLSASVSVGLISKLFNPLLIIQLIGFFLLLIFIFTLLIYRSIPKEIRAKL</sequence>
<dbReference type="GO" id="GO:0022857">
    <property type="term" value="F:transmembrane transporter activity"/>
    <property type="evidence" value="ECO:0007669"/>
    <property type="project" value="InterPro"/>
</dbReference>
<protein>
    <recommendedName>
        <fullName evidence="8">Major facilitator superfamily (MFS) profile domain-containing protein</fullName>
    </recommendedName>
</protein>
<gene>
    <name evidence="9" type="ORF">A2Y85_06325</name>
</gene>
<name>A0A1F4UCQ0_UNCW3</name>
<evidence type="ECO:0000256" key="4">
    <source>
        <dbReference type="ARBA" id="ARBA00022692"/>
    </source>
</evidence>
<dbReference type="SUPFAM" id="SSF103473">
    <property type="entry name" value="MFS general substrate transporter"/>
    <property type="match status" value="1"/>
</dbReference>
<feature type="transmembrane region" description="Helical" evidence="7">
    <location>
        <begin position="141"/>
        <end position="164"/>
    </location>
</feature>
<dbReference type="InterPro" id="IPR036259">
    <property type="entry name" value="MFS_trans_sf"/>
</dbReference>
<comment type="caution">
    <text evidence="9">The sequence shown here is derived from an EMBL/GenBank/DDBJ whole genome shotgun (WGS) entry which is preliminary data.</text>
</comment>
<evidence type="ECO:0000256" key="6">
    <source>
        <dbReference type="ARBA" id="ARBA00023136"/>
    </source>
</evidence>
<dbReference type="Proteomes" id="UP000177025">
    <property type="component" value="Unassembled WGS sequence"/>
</dbReference>
<dbReference type="EMBL" id="MEUM01000053">
    <property type="protein sequence ID" value="OGC42697.1"/>
    <property type="molecule type" value="Genomic_DNA"/>
</dbReference>
<evidence type="ECO:0000256" key="1">
    <source>
        <dbReference type="ARBA" id="ARBA00004651"/>
    </source>
</evidence>
<evidence type="ECO:0000256" key="3">
    <source>
        <dbReference type="ARBA" id="ARBA00022475"/>
    </source>
</evidence>
<comment type="subcellular location">
    <subcellularLocation>
        <location evidence="1">Cell membrane</location>
        <topology evidence="1">Multi-pass membrane protein</topology>
    </subcellularLocation>
</comment>
<reference evidence="9 10" key="1">
    <citation type="journal article" date="2016" name="Nat. Commun.">
        <title>Thousands of microbial genomes shed light on interconnected biogeochemical processes in an aquifer system.</title>
        <authorList>
            <person name="Anantharaman K."/>
            <person name="Brown C.T."/>
            <person name="Hug L.A."/>
            <person name="Sharon I."/>
            <person name="Castelle C.J."/>
            <person name="Probst A.J."/>
            <person name="Thomas B.C."/>
            <person name="Singh A."/>
            <person name="Wilkins M.J."/>
            <person name="Karaoz U."/>
            <person name="Brodie E.L."/>
            <person name="Williams K.H."/>
            <person name="Hubbard S.S."/>
            <person name="Banfield J.F."/>
        </authorList>
    </citation>
    <scope>NUCLEOTIDE SEQUENCE [LARGE SCALE GENOMIC DNA]</scope>
</reference>
<dbReference type="AlphaFoldDB" id="A0A1F4UCQ0"/>
<keyword evidence="5 7" id="KW-1133">Transmembrane helix</keyword>
<organism evidence="9 10">
    <name type="scientific">candidate division WOR-3 bacterium RBG_13_43_14</name>
    <dbReference type="NCBI Taxonomy" id="1802590"/>
    <lineage>
        <taxon>Bacteria</taxon>
        <taxon>Bacteria division WOR-3</taxon>
    </lineage>
</organism>
<dbReference type="GO" id="GO:0005886">
    <property type="term" value="C:plasma membrane"/>
    <property type="evidence" value="ECO:0007669"/>
    <property type="project" value="UniProtKB-SubCell"/>
</dbReference>
<dbReference type="InterPro" id="IPR011701">
    <property type="entry name" value="MFS"/>
</dbReference>
<keyword evidence="4 7" id="KW-0812">Transmembrane</keyword>
<feature type="transmembrane region" description="Helical" evidence="7">
    <location>
        <begin position="80"/>
        <end position="98"/>
    </location>
</feature>
<evidence type="ECO:0000256" key="7">
    <source>
        <dbReference type="SAM" id="Phobius"/>
    </source>
</evidence>
<evidence type="ECO:0000313" key="9">
    <source>
        <dbReference type="EMBL" id="OGC42697.1"/>
    </source>
</evidence>
<feature type="transmembrane region" description="Helical" evidence="7">
    <location>
        <begin position="231"/>
        <end position="256"/>
    </location>
</feature>
<feature type="transmembrane region" description="Helical" evidence="7">
    <location>
        <begin position="49"/>
        <end position="68"/>
    </location>
</feature>
<evidence type="ECO:0000259" key="8">
    <source>
        <dbReference type="PROSITE" id="PS50850"/>
    </source>
</evidence>
<dbReference type="PANTHER" id="PTHR43266:SF2">
    <property type="entry name" value="MAJOR FACILITATOR SUPERFAMILY (MFS) PROFILE DOMAIN-CONTAINING PROTEIN"/>
    <property type="match status" value="1"/>
</dbReference>
<evidence type="ECO:0000313" key="10">
    <source>
        <dbReference type="Proteomes" id="UP000177025"/>
    </source>
</evidence>
<keyword evidence="6 7" id="KW-0472">Membrane</keyword>
<dbReference type="CDD" id="cd06173">
    <property type="entry name" value="MFS_MefA_like"/>
    <property type="match status" value="1"/>
</dbReference>
<keyword evidence="2" id="KW-0813">Transport</keyword>
<dbReference type="InterPro" id="IPR020846">
    <property type="entry name" value="MFS_dom"/>
</dbReference>
<dbReference type="Pfam" id="PF07690">
    <property type="entry name" value="MFS_1"/>
    <property type="match status" value="1"/>
</dbReference>
<feature type="transmembrane region" description="Helical" evidence="7">
    <location>
        <begin position="170"/>
        <end position="193"/>
    </location>
</feature>
<keyword evidence="3" id="KW-1003">Cell membrane</keyword>
<dbReference type="Gene3D" id="1.20.1250.20">
    <property type="entry name" value="MFS general substrate transporter like domains"/>
    <property type="match status" value="1"/>
</dbReference>
<evidence type="ECO:0000256" key="5">
    <source>
        <dbReference type="ARBA" id="ARBA00022989"/>
    </source>
</evidence>
<evidence type="ECO:0000256" key="2">
    <source>
        <dbReference type="ARBA" id="ARBA00022448"/>
    </source>
</evidence>
<proteinExistence type="predicted"/>
<feature type="transmembrane region" description="Helical" evidence="7">
    <location>
        <begin position="297"/>
        <end position="316"/>
    </location>
</feature>
<feature type="transmembrane region" description="Helical" evidence="7">
    <location>
        <begin position="262"/>
        <end position="285"/>
    </location>
</feature>
<dbReference type="PROSITE" id="PS50850">
    <property type="entry name" value="MFS"/>
    <property type="match status" value="1"/>
</dbReference>
<feature type="transmembrane region" description="Helical" evidence="7">
    <location>
        <begin position="384"/>
        <end position="405"/>
    </location>
</feature>
<feature type="domain" description="Major facilitator superfamily (MFS) profile" evidence="8">
    <location>
        <begin position="230"/>
        <end position="416"/>
    </location>
</feature>